<dbReference type="Proteomes" id="UP000239895">
    <property type="component" value="Unassembled WGS sequence"/>
</dbReference>
<feature type="signal peptide" evidence="2">
    <location>
        <begin position="1"/>
        <end position="30"/>
    </location>
</feature>
<dbReference type="PROSITE" id="PS51257">
    <property type="entry name" value="PROKAR_LIPOPROTEIN"/>
    <property type="match status" value="1"/>
</dbReference>
<gene>
    <name evidence="3" type="ORF">BCL65_11713</name>
</gene>
<reference evidence="3 4" key="1">
    <citation type="submission" date="2018-03" db="EMBL/GenBank/DDBJ databases">
        <title>Comparative analysis of microorganisms from saline springs in Andes Mountain Range, Colombia.</title>
        <authorList>
            <person name="Rubin E."/>
        </authorList>
    </citation>
    <scope>NUCLEOTIDE SEQUENCE [LARGE SCALE GENOMIC DNA]</scope>
    <source>
        <strain evidence="3 4">CG 23</strain>
    </source>
</reference>
<organism evidence="3 4">
    <name type="scientific">Isoptericola halotolerans</name>
    <dbReference type="NCBI Taxonomy" id="300560"/>
    <lineage>
        <taxon>Bacteria</taxon>
        <taxon>Bacillati</taxon>
        <taxon>Actinomycetota</taxon>
        <taxon>Actinomycetes</taxon>
        <taxon>Micrococcales</taxon>
        <taxon>Promicromonosporaceae</taxon>
        <taxon>Isoptericola</taxon>
    </lineage>
</organism>
<comment type="caution">
    <text evidence="3">The sequence shown here is derived from an EMBL/GenBank/DDBJ whole genome shotgun (WGS) entry which is preliminary data.</text>
</comment>
<sequence length="130" mass="13214">MTFPARRRMRSASVTLGVTALVAASLTGCAPEADNRAICVDPETTERVDDDLCDEDDDDYHGSATGTGGGHYWYYVRAGSRAPAVGSSYATTSGTFDSSTLRGSTAKGGVSADGGTVTRGGFGGSGKSSS</sequence>
<evidence type="ECO:0000256" key="2">
    <source>
        <dbReference type="SAM" id="SignalP"/>
    </source>
</evidence>
<evidence type="ECO:0008006" key="5">
    <source>
        <dbReference type="Google" id="ProtNLM"/>
    </source>
</evidence>
<feature type="compositionally biased region" description="Polar residues" evidence="1">
    <location>
        <begin position="88"/>
        <end position="103"/>
    </location>
</feature>
<evidence type="ECO:0000313" key="4">
    <source>
        <dbReference type="Proteomes" id="UP000239895"/>
    </source>
</evidence>
<dbReference type="EMBL" id="PVTX01000017">
    <property type="protein sequence ID" value="PRZ02837.1"/>
    <property type="molecule type" value="Genomic_DNA"/>
</dbReference>
<proteinExistence type="predicted"/>
<feature type="chain" id="PRO_5046837195" description="tRNA-dihydrouridine synthase" evidence="2">
    <location>
        <begin position="31"/>
        <end position="130"/>
    </location>
</feature>
<evidence type="ECO:0000256" key="1">
    <source>
        <dbReference type="SAM" id="MobiDB-lite"/>
    </source>
</evidence>
<keyword evidence="2" id="KW-0732">Signal</keyword>
<name>A0ABX5E9E5_9MICO</name>
<evidence type="ECO:0000313" key="3">
    <source>
        <dbReference type="EMBL" id="PRZ02837.1"/>
    </source>
</evidence>
<feature type="region of interest" description="Disordered" evidence="1">
    <location>
        <begin position="87"/>
        <end position="130"/>
    </location>
</feature>
<accession>A0ABX5E9E5</accession>
<feature type="compositionally biased region" description="Gly residues" evidence="1">
    <location>
        <begin position="117"/>
        <end position="130"/>
    </location>
</feature>
<protein>
    <recommendedName>
        <fullName evidence="5">tRNA-dihydrouridine synthase</fullName>
    </recommendedName>
</protein>
<dbReference type="RefSeq" id="WP_243401163.1">
    <property type="nucleotide sequence ID" value="NZ_PVTX01000017.1"/>
</dbReference>
<keyword evidence="4" id="KW-1185">Reference proteome</keyword>